<dbReference type="InParanoid" id="A3LZU5"/>
<keyword evidence="3" id="KW-1185">Reference proteome</keyword>
<name>A3LZU5_PICST</name>
<proteinExistence type="predicted"/>
<dbReference type="GeneID" id="4840980"/>
<dbReference type="AlphaFoldDB" id="A3LZU5"/>
<feature type="compositionally biased region" description="Basic and acidic residues" evidence="1">
    <location>
        <begin position="310"/>
        <end position="320"/>
    </location>
</feature>
<organism evidence="2 3">
    <name type="scientific">Scheffersomyces stipitis (strain ATCC 58785 / CBS 6054 / NBRC 10063 / NRRL Y-11545)</name>
    <name type="common">Yeast</name>
    <name type="synonym">Pichia stipitis</name>
    <dbReference type="NCBI Taxonomy" id="322104"/>
    <lineage>
        <taxon>Eukaryota</taxon>
        <taxon>Fungi</taxon>
        <taxon>Dikarya</taxon>
        <taxon>Ascomycota</taxon>
        <taxon>Saccharomycotina</taxon>
        <taxon>Pichiomycetes</taxon>
        <taxon>Debaryomycetaceae</taxon>
        <taxon>Scheffersomyces</taxon>
    </lineage>
</organism>
<dbReference type="KEGG" id="pic:PICST_33673"/>
<dbReference type="Proteomes" id="UP000002258">
    <property type="component" value="Chromosome 8"/>
</dbReference>
<feature type="region of interest" description="Disordered" evidence="1">
    <location>
        <begin position="297"/>
        <end position="339"/>
    </location>
</feature>
<dbReference type="HOGENOM" id="CLU_468599_0_0_1"/>
<sequence length="582" mass="66028">MPAWAPSNFDPSFVIIERLGSQCKNQLNYSFSDDSVKASRKKTQRNSCLPELSKEATISNDSIASFGNNYKSKRIFSRPETSFDTEPCKNEMEQYQVPPRDCQKVFKPPTQSFEYDELSKLIEDISCVFENCSLDTFQHEGVTVPYLDEVVVNQINGDILGPGDSIEWTPSIDMEQEMVIDEYCRRHRNYKEAWGAIPKFSDSKVYYDKIETHNYHPPRLAKPRKTWSQLQEAGNDKELFSEVRNTLATVHDKKPEKQDCYEPVAGVKEPSKGVAATSQFQIFGNLFSSRLHGGRRTWNKRSHLSNSRPSGDRPECHDSEIQVDYKNPEVDNGKEDDLEVKVPSTKTVSKATNVTPNEVSESFDMIRKPLSVNEEIKSLSLVVSSEKAAQNKYIQNWLSTVSKTWENMNANENGHSNEVNQPQVFSISASSTDLESVANSELSTLPPGNTDLAEPESIPLPPSDDSGDQQELIGFNCRPKSSKWNISSWFKIQKPRLNTPEDIEDELSKTLTLIEKKKTLLAEEPLEGGDEFRTLMQSEICDLEVEKQQLEKRLYLQQVDSVIDIAEREVLTYMSSSSHSVT</sequence>
<evidence type="ECO:0000313" key="3">
    <source>
        <dbReference type="Proteomes" id="UP000002258"/>
    </source>
</evidence>
<accession>A3LZU5</accession>
<feature type="region of interest" description="Disordered" evidence="1">
    <location>
        <begin position="436"/>
        <end position="468"/>
    </location>
</feature>
<dbReference type="RefSeq" id="XP_001386630.2">
    <property type="nucleotide sequence ID" value="XM_001386593.1"/>
</dbReference>
<feature type="compositionally biased region" description="Polar residues" evidence="1">
    <location>
        <begin position="436"/>
        <end position="447"/>
    </location>
</feature>
<dbReference type="EMBL" id="CP000502">
    <property type="protein sequence ID" value="ABN68601.2"/>
    <property type="molecule type" value="Genomic_DNA"/>
</dbReference>
<reference evidence="2 3" key="1">
    <citation type="journal article" date="2007" name="Nat. Biotechnol.">
        <title>Genome sequence of the lignocellulose-bioconverting and xylose-fermenting yeast Pichia stipitis.</title>
        <authorList>
            <person name="Jeffries T.W."/>
            <person name="Grigoriev I.V."/>
            <person name="Grimwood J."/>
            <person name="Laplaza J.M."/>
            <person name="Aerts A."/>
            <person name="Salamov A."/>
            <person name="Schmutz J."/>
            <person name="Lindquist E."/>
            <person name="Dehal P."/>
            <person name="Shapiro H."/>
            <person name="Jin Y.S."/>
            <person name="Passoth V."/>
            <person name="Richardson P.M."/>
        </authorList>
    </citation>
    <scope>NUCLEOTIDE SEQUENCE [LARGE SCALE GENOMIC DNA]</scope>
    <source>
        <strain evidence="3">ATCC 58785 / CBS 6054 / NBRC 10063 / NRRL Y-11545</strain>
    </source>
</reference>
<protein>
    <submittedName>
        <fullName evidence="2">Uncharacterized protein</fullName>
    </submittedName>
</protein>
<gene>
    <name evidence="2" type="ORF">PICST_33673</name>
</gene>
<feature type="compositionally biased region" description="Basic and acidic residues" evidence="1">
    <location>
        <begin position="326"/>
        <end position="335"/>
    </location>
</feature>
<evidence type="ECO:0000313" key="2">
    <source>
        <dbReference type="EMBL" id="ABN68601.2"/>
    </source>
</evidence>
<evidence type="ECO:0000256" key="1">
    <source>
        <dbReference type="SAM" id="MobiDB-lite"/>
    </source>
</evidence>